<evidence type="ECO:0000313" key="4">
    <source>
        <dbReference type="EMBL" id="MDV2482309.1"/>
    </source>
</evidence>
<keyword evidence="1" id="KW-0560">Oxidoreductase</keyword>
<evidence type="ECO:0000256" key="2">
    <source>
        <dbReference type="ARBA" id="ARBA00023284"/>
    </source>
</evidence>
<dbReference type="Pfam" id="PF00578">
    <property type="entry name" value="AhpC-TSA"/>
    <property type="match status" value="1"/>
</dbReference>
<reference evidence="4 5" key="1">
    <citation type="submission" date="2019-10" db="EMBL/GenBank/DDBJ databases">
        <title>Isolation and characterization of Methanoculleus sp. Wushi-C6 from a hot spring well.</title>
        <authorList>
            <person name="Chen S.-C."/>
            <person name="Lan Z.-H."/>
            <person name="You Y.-T."/>
            <person name="Lai M.-C."/>
        </authorList>
    </citation>
    <scope>NUCLEOTIDE SEQUENCE [LARGE SCALE GENOMIC DNA]</scope>
    <source>
        <strain evidence="4 5">Wushi-C6</strain>
    </source>
</reference>
<dbReference type="Proteomes" id="UP001281203">
    <property type="component" value="Unassembled WGS sequence"/>
</dbReference>
<accession>A0ABU3X2M1</accession>
<keyword evidence="2" id="KW-0676">Redox-active center</keyword>
<dbReference type="SUPFAM" id="SSF52833">
    <property type="entry name" value="Thioredoxin-like"/>
    <property type="match status" value="1"/>
</dbReference>
<comment type="caution">
    <text evidence="4">The sequence shown here is derived from an EMBL/GenBank/DDBJ whole genome shotgun (WGS) entry which is preliminary data.</text>
</comment>
<dbReference type="Gene3D" id="3.40.30.10">
    <property type="entry name" value="Glutaredoxin"/>
    <property type="match status" value="1"/>
</dbReference>
<organism evidence="4 5">
    <name type="scientific">Methanoculleus caldifontis</name>
    <dbReference type="NCBI Taxonomy" id="2651577"/>
    <lineage>
        <taxon>Archaea</taxon>
        <taxon>Methanobacteriati</taxon>
        <taxon>Methanobacteriota</taxon>
        <taxon>Stenosarchaea group</taxon>
        <taxon>Methanomicrobia</taxon>
        <taxon>Methanomicrobiales</taxon>
        <taxon>Methanomicrobiaceae</taxon>
        <taxon>Methanoculleus</taxon>
    </lineage>
</organism>
<protein>
    <submittedName>
        <fullName evidence="4">Redoxin domain-containing protein</fullName>
    </submittedName>
</protein>
<dbReference type="InterPro" id="IPR036249">
    <property type="entry name" value="Thioredoxin-like_sf"/>
</dbReference>
<proteinExistence type="predicted"/>
<dbReference type="InterPro" id="IPR013766">
    <property type="entry name" value="Thioredoxin_domain"/>
</dbReference>
<dbReference type="PANTHER" id="PTHR43110">
    <property type="entry name" value="THIOL PEROXIDASE"/>
    <property type="match status" value="1"/>
</dbReference>
<evidence type="ECO:0000259" key="3">
    <source>
        <dbReference type="PROSITE" id="PS51352"/>
    </source>
</evidence>
<sequence length="164" mass="18136">MVEIGERAPDFSIPDQNGNTVRLSAFSGKRVVLSFHPLAWTSVCARQMMALEANREAFSSLNAVALGISVDSVPCKRAWAGSLGIGETRLLADFWPHGGVAQMYEVFDGVKGYSRRANVVIDEFRHVIFTREYPAATVPDLQDLLDLLQAQEASRREEEQAPII</sequence>
<name>A0ABU3X2M1_9EURY</name>
<dbReference type="InterPro" id="IPR050455">
    <property type="entry name" value="Tpx_Peroxidase_subfamily"/>
</dbReference>
<evidence type="ECO:0000256" key="1">
    <source>
        <dbReference type="ARBA" id="ARBA00023002"/>
    </source>
</evidence>
<feature type="domain" description="Thioredoxin" evidence="3">
    <location>
        <begin position="2"/>
        <end position="153"/>
    </location>
</feature>
<dbReference type="PROSITE" id="PS51352">
    <property type="entry name" value="THIOREDOXIN_2"/>
    <property type="match status" value="1"/>
</dbReference>
<dbReference type="PIRSF" id="PIRSF000239">
    <property type="entry name" value="AHPC"/>
    <property type="match status" value="1"/>
</dbReference>
<dbReference type="EMBL" id="WBKO01000002">
    <property type="protein sequence ID" value="MDV2482309.1"/>
    <property type="molecule type" value="Genomic_DNA"/>
</dbReference>
<evidence type="ECO:0000313" key="5">
    <source>
        <dbReference type="Proteomes" id="UP001281203"/>
    </source>
</evidence>
<dbReference type="InterPro" id="IPR024706">
    <property type="entry name" value="Peroxiredoxin_AhpC-typ"/>
</dbReference>
<dbReference type="InterPro" id="IPR000866">
    <property type="entry name" value="AhpC/TSA"/>
</dbReference>
<dbReference type="RefSeq" id="WP_317065373.1">
    <property type="nucleotide sequence ID" value="NZ_WBKO01000002.1"/>
</dbReference>
<dbReference type="PANTHER" id="PTHR43110:SF1">
    <property type="entry name" value="THIOL PEROXIDASE"/>
    <property type="match status" value="1"/>
</dbReference>
<keyword evidence="5" id="KW-1185">Reference proteome</keyword>
<gene>
    <name evidence="4" type="ORF">F8E02_09920</name>
</gene>